<evidence type="ECO:0000313" key="11">
    <source>
        <dbReference type="RefSeq" id="XP_026725580.1"/>
    </source>
</evidence>
<evidence type="ECO:0000256" key="3">
    <source>
        <dbReference type="ARBA" id="ARBA00022737"/>
    </source>
</evidence>
<dbReference type="FunFam" id="3.30.160.60:FF:002343">
    <property type="entry name" value="Zinc finger protein 33A"/>
    <property type="match status" value="1"/>
</dbReference>
<dbReference type="Proteomes" id="UP000322000">
    <property type="component" value="Chromosome 3"/>
</dbReference>
<dbReference type="GO" id="GO:0006357">
    <property type="term" value="P:regulation of transcription by RNA polymerase II"/>
    <property type="evidence" value="ECO:0007669"/>
    <property type="project" value="TreeGrafter"/>
</dbReference>
<keyword evidence="3" id="KW-0677">Repeat</keyword>
<evidence type="ECO:0000259" key="9">
    <source>
        <dbReference type="PROSITE" id="PS50157"/>
    </source>
</evidence>
<keyword evidence="7" id="KW-0539">Nucleus</keyword>
<evidence type="ECO:0000256" key="2">
    <source>
        <dbReference type="ARBA" id="ARBA00022723"/>
    </source>
</evidence>
<organism evidence="10 11">
    <name type="scientific">Trichoplusia ni</name>
    <name type="common">Cabbage looper</name>
    <dbReference type="NCBI Taxonomy" id="7111"/>
    <lineage>
        <taxon>Eukaryota</taxon>
        <taxon>Metazoa</taxon>
        <taxon>Ecdysozoa</taxon>
        <taxon>Arthropoda</taxon>
        <taxon>Hexapoda</taxon>
        <taxon>Insecta</taxon>
        <taxon>Pterygota</taxon>
        <taxon>Neoptera</taxon>
        <taxon>Endopterygota</taxon>
        <taxon>Lepidoptera</taxon>
        <taxon>Glossata</taxon>
        <taxon>Ditrysia</taxon>
        <taxon>Noctuoidea</taxon>
        <taxon>Noctuidae</taxon>
        <taxon>Plusiinae</taxon>
        <taxon>Trichoplusia</taxon>
    </lineage>
</organism>
<dbReference type="RefSeq" id="XP_026725580.1">
    <property type="nucleotide sequence ID" value="XM_026869779.1"/>
</dbReference>
<dbReference type="GeneID" id="113492324"/>
<reference evidence="11" key="1">
    <citation type="submission" date="2025-08" db="UniProtKB">
        <authorList>
            <consortium name="RefSeq"/>
        </authorList>
    </citation>
    <scope>IDENTIFICATION</scope>
</reference>
<feature type="domain" description="C2H2-type" evidence="9">
    <location>
        <begin position="158"/>
        <end position="184"/>
    </location>
</feature>
<sequence>MESTEVEIITTDISQGCDEEESERNKIYYFHLGDHDYFKKTSPKKVSKRKRTVKITELKAVYNCKSCGYKTMKREVFSTHNCVKATVKCVPCTSCDKYRAPPGNVQCPQCSYFTKNKASLKVHMRIHLNGTPYKCTECNFSGRDLKELITHYTHEKNLQCSCGYSTHVKQQMVAHKRSHTGEKPFSCGVCYYSFSDRAGLHRHLKTHAGSC</sequence>
<dbReference type="GO" id="GO:0005634">
    <property type="term" value="C:nucleus"/>
    <property type="evidence" value="ECO:0007669"/>
    <property type="project" value="UniProtKB-SubCell"/>
</dbReference>
<dbReference type="GO" id="GO:0000978">
    <property type="term" value="F:RNA polymerase II cis-regulatory region sequence-specific DNA binding"/>
    <property type="evidence" value="ECO:0007669"/>
    <property type="project" value="TreeGrafter"/>
</dbReference>
<dbReference type="PANTHER" id="PTHR24404">
    <property type="entry name" value="ZINC FINGER PROTEIN"/>
    <property type="match status" value="1"/>
</dbReference>
<keyword evidence="10" id="KW-1185">Reference proteome</keyword>
<dbReference type="GO" id="GO:0003700">
    <property type="term" value="F:DNA-binding transcription factor activity"/>
    <property type="evidence" value="ECO:0007669"/>
    <property type="project" value="TreeGrafter"/>
</dbReference>
<dbReference type="FunFam" id="3.30.160.60:FF:000446">
    <property type="entry name" value="Zinc finger protein"/>
    <property type="match status" value="1"/>
</dbReference>
<proteinExistence type="predicted"/>
<dbReference type="SUPFAM" id="SSF57667">
    <property type="entry name" value="beta-beta-alpha zinc fingers"/>
    <property type="match status" value="2"/>
</dbReference>
<gene>
    <name evidence="11" type="primary">LOC113492324</name>
</gene>
<evidence type="ECO:0000256" key="4">
    <source>
        <dbReference type="ARBA" id="ARBA00022771"/>
    </source>
</evidence>
<keyword evidence="4 8" id="KW-0863">Zinc-finger</keyword>
<dbReference type="InterPro" id="IPR050589">
    <property type="entry name" value="Ikaros_C2H2-ZF"/>
</dbReference>
<evidence type="ECO:0000256" key="7">
    <source>
        <dbReference type="ARBA" id="ARBA00023242"/>
    </source>
</evidence>
<evidence type="ECO:0000313" key="10">
    <source>
        <dbReference type="Proteomes" id="UP000322000"/>
    </source>
</evidence>
<dbReference type="AlphaFoldDB" id="A0A7E5VBC7"/>
<dbReference type="PROSITE" id="PS50157">
    <property type="entry name" value="ZINC_FINGER_C2H2_2"/>
    <property type="match status" value="3"/>
</dbReference>
<name>A0A7E5VBC7_TRINI</name>
<dbReference type="InParanoid" id="A0A7E5VBC7"/>
<keyword evidence="6" id="KW-0238">DNA-binding</keyword>
<feature type="domain" description="C2H2-type" evidence="9">
    <location>
        <begin position="185"/>
        <end position="211"/>
    </location>
</feature>
<keyword evidence="5" id="KW-0862">Zinc</keyword>
<evidence type="ECO:0000256" key="1">
    <source>
        <dbReference type="ARBA" id="ARBA00004123"/>
    </source>
</evidence>
<evidence type="ECO:0000256" key="6">
    <source>
        <dbReference type="ARBA" id="ARBA00023125"/>
    </source>
</evidence>
<keyword evidence="2" id="KW-0479">Metal-binding</keyword>
<dbReference type="Pfam" id="PF13909">
    <property type="entry name" value="zf-H2C2_5"/>
    <property type="match status" value="1"/>
</dbReference>
<dbReference type="KEGG" id="tnl:113492324"/>
<feature type="domain" description="C2H2-type" evidence="9">
    <location>
        <begin position="105"/>
        <end position="132"/>
    </location>
</feature>
<dbReference type="OrthoDB" id="3561125at2759"/>
<dbReference type="GO" id="GO:0008270">
    <property type="term" value="F:zinc ion binding"/>
    <property type="evidence" value="ECO:0007669"/>
    <property type="project" value="UniProtKB-KW"/>
</dbReference>
<dbReference type="InterPro" id="IPR013087">
    <property type="entry name" value="Znf_C2H2_type"/>
</dbReference>
<accession>A0A7E5VBC7</accession>
<evidence type="ECO:0000256" key="8">
    <source>
        <dbReference type="PROSITE-ProRule" id="PRU00042"/>
    </source>
</evidence>
<dbReference type="Pfam" id="PF00096">
    <property type="entry name" value="zf-C2H2"/>
    <property type="match status" value="1"/>
</dbReference>
<evidence type="ECO:0000256" key="5">
    <source>
        <dbReference type="ARBA" id="ARBA00022833"/>
    </source>
</evidence>
<dbReference type="SMART" id="SM00355">
    <property type="entry name" value="ZnF_C2H2"/>
    <property type="match status" value="4"/>
</dbReference>
<dbReference type="InterPro" id="IPR036236">
    <property type="entry name" value="Znf_C2H2_sf"/>
</dbReference>
<dbReference type="PROSITE" id="PS00028">
    <property type="entry name" value="ZINC_FINGER_C2H2_1"/>
    <property type="match status" value="1"/>
</dbReference>
<dbReference type="PANTHER" id="PTHR24404:SF114">
    <property type="entry name" value="KLUMPFUSS, ISOFORM B-RELATED"/>
    <property type="match status" value="1"/>
</dbReference>
<dbReference type="Gene3D" id="3.30.160.60">
    <property type="entry name" value="Classic Zinc Finger"/>
    <property type="match status" value="3"/>
</dbReference>
<comment type="subcellular location">
    <subcellularLocation>
        <location evidence="1">Nucleus</location>
    </subcellularLocation>
</comment>
<protein>
    <submittedName>
        <fullName evidence="11">Oocyte zinc finger protein XlCOF19-like</fullName>
    </submittedName>
</protein>